<dbReference type="EMBL" id="AZGC01000049">
    <property type="protein sequence ID" value="KRL92971.1"/>
    <property type="molecule type" value="Genomic_DNA"/>
</dbReference>
<comment type="caution">
    <text evidence="5">The sequence shown here is derived from an EMBL/GenBank/DDBJ whole genome shotgun (WGS) entry which is preliminary data.</text>
</comment>
<keyword evidence="2" id="KW-0732">Signal</keyword>
<feature type="domain" description="DUF2207" evidence="3">
    <location>
        <begin position="37"/>
        <end position="210"/>
    </location>
</feature>
<dbReference type="STRING" id="417373.GCA_001570685_00769"/>
<feature type="transmembrane region" description="Helical" evidence="1">
    <location>
        <begin position="250"/>
        <end position="269"/>
    </location>
</feature>
<dbReference type="Pfam" id="PF09972">
    <property type="entry name" value="DUF2207"/>
    <property type="match status" value="1"/>
</dbReference>
<dbReference type="Proteomes" id="UP000051084">
    <property type="component" value="Unassembled WGS sequence"/>
</dbReference>
<keyword evidence="1" id="KW-0472">Membrane</keyword>
<keyword evidence="6" id="KW-1185">Reference proteome</keyword>
<dbReference type="AlphaFoldDB" id="A0A0R1USQ2"/>
<gene>
    <name evidence="5" type="ORF">FC21_GL000072</name>
</gene>
<protein>
    <recommendedName>
        <fullName evidence="7">Integral membrane protein</fullName>
    </recommendedName>
</protein>
<feature type="chain" id="PRO_5006411925" description="Integral membrane protein" evidence="2">
    <location>
        <begin position="32"/>
        <end position="597"/>
    </location>
</feature>
<feature type="domain" description="Predicted membrane protein YciQ-like C-terminal" evidence="4">
    <location>
        <begin position="288"/>
        <end position="530"/>
    </location>
</feature>
<reference evidence="5 6" key="1">
    <citation type="journal article" date="2015" name="Genome Announc.">
        <title>Expanding the biotechnology potential of lactobacilli through comparative genomics of 213 strains and associated genera.</title>
        <authorList>
            <person name="Sun Z."/>
            <person name="Harris H.M."/>
            <person name="McCann A."/>
            <person name="Guo C."/>
            <person name="Argimon S."/>
            <person name="Zhang W."/>
            <person name="Yang X."/>
            <person name="Jeffery I.B."/>
            <person name="Cooney J.C."/>
            <person name="Kagawa T.F."/>
            <person name="Liu W."/>
            <person name="Song Y."/>
            <person name="Salvetti E."/>
            <person name="Wrobel A."/>
            <person name="Rasinkangas P."/>
            <person name="Parkhill J."/>
            <person name="Rea M.C."/>
            <person name="O'Sullivan O."/>
            <person name="Ritari J."/>
            <person name="Douillard F.P."/>
            <person name="Paul Ross R."/>
            <person name="Yang R."/>
            <person name="Briner A.E."/>
            <person name="Felis G.E."/>
            <person name="de Vos W.M."/>
            <person name="Barrangou R."/>
            <person name="Klaenhammer T.R."/>
            <person name="Caufield P.W."/>
            <person name="Cui Y."/>
            <person name="Zhang H."/>
            <person name="O'Toole P.W."/>
        </authorList>
    </citation>
    <scope>NUCLEOTIDE SEQUENCE [LARGE SCALE GENOMIC DNA]</scope>
    <source>
        <strain evidence="5 6">DSM 18793</strain>
    </source>
</reference>
<dbReference type="InterPro" id="IPR048389">
    <property type="entry name" value="YciQ-like_C"/>
</dbReference>
<evidence type="ECO:0000256" key="2">
    <source>
        <dbReference type="SAM" id="SignalP"/>
    </source>
</evidence>
<evidence type="ECO:0000313" key="6">
    <source>
        <dbReference type="Proteomes" id="UP000051084"/>
    </source>
</evidence>
<feature type="transmembrane region" description="Helical" evidence="1">
    <location>
        <begin position="447"/>
        <end position="468"/>
    </location>
</feature>
<dbReference type="InterPro" id="IPR018702">
    <property type="entry name" value="DUF2207"/>
</dbReference>
<evidence type="ECO:0000256" key="1">
    <source>
        <dbReference type="SAM" id="Phobius"/>
    </source>
</evidence>
<accession>A0A0R1USQ2</accession>
<evidence type="ECO:0000259" key="3">
    <source>
        <dbReference type="Pfam" id="PF09972"/>
    </source>
</evidence>
<dbReference type="OrthoDB" id="2138002at2"/>
<feature type="transmembrane region" description="Helical" evidence="1">
    <location>
        <begin position="418"/>
        <end position="441"/>
    </location>
</feature>
<keyword evidence="1" id="KW-1133">Transmembrane helix</keyword>
<organism evidence="5 6">
    <name type="scientific">Limosilactobacillus equigenerosi DSM 18793 = JCM 14505</name>
    <dbReference type="NCBI Taxonomy" id="1423742"/>
    <lineage>
        <taxon>Bacteria</taxon>
        <taxon>Bacillati</taxon>
        <taxon>Bacillota</taxon>
        <taxon>Bacilli</taxon>
        <taxon>Lactobacillales</taxon>
        <taxon>Lactobacillaceae</taxon>
        <taxon>Limosilactobacillus</taxon>
    </lineage>
</organism>
<proteinExistence type="predicted"/>
<dbReference type="Pfam" id="PF20990">
    <property type="entry name" value="DUF2207_C"/>
    <property type="match status" value="1"/>
</dbReference>
<sequence>MAMKRFLKQLTVVLGMLVVAWWLMPTMPANADADYEVTKMNVNLQVKPDGSIDVTRTIRFKFDGDHRGVYYNQAVGQGMRLTKPQVSSPAGKPAYDLTKAGKQYRFKIYHQVSDGDSYQVTLKYRLTHAIVNWRDMAELNFKVIGSAWECDLNHVKITVQLPGDHPVHHLQAWTHGPLTGQTKVDRHAGRVIMTVPAVPSGQFVETHVAFPTALTPSNSNRRDANRLHQIQTQEARLSRQTAAKRHRWQVITWMLISVIIALPSGWVMFSLTRKKQGVPVQRATKLPHNYAIPTVDPVLALTLDGAKRPNPQVALPAYLTWLAGQGKLKIIPIAGAKPDYEVQTTPTTPAKSLLATLFNDFGNGQAFKLSQLKTSSNATATQFSKELATWTKSYYQTALHTGELNAATIANRKQLRSVLGWLAVILMLLWCFLWGSCWDYLPTEHGYWLLAGLLAWAGGMTVLGDWLIRRRLSPYSEDGAQQVMAVRGFKHMLQDIGQFKTKDVGELIFWEQVMPYAVAFGLANKVIKQLQVEFPATAFEADISLWQIYATHHLSQSFTGMLSSNLTAVTGSGNGGSGSFSSGSSGGFGGSSGGGAF</sequence>
<evidence type="ECO:0000313" key="5">
    <source>
        <dbReference type="EMBL" id="KRL92971.1"/>
    </source>
</evidence>
<keyword evidence="1" id="KW-0812">Transmembrane</keyword>
<feature type="signal peptide" evidence="2">
    <location>
        <begin position="1"/>
        <end position="31"/>
    </location>
</feature>
<dbReference type="PATRIC" id="fig|1423742.4.peg.81"/>
<name>A0A0R1USQ2_9LACO</name>
<evidence type="ECO:0000259" key="4">
    <source>
        <dbReference type="Pfam" id="PF20990"/>
    </source>
</evidence>
<evidence type="ECO:0008006" key="7">
    <source>
        <dbReference type="Google" id="ProtNLM"/>
    </source>
</evidence>